<dbReference type="PROSITE" id="PS51257">
    <property type="entry name" value="PROKAR_LIPOPROTEIN"/>
    <property type="match status" value="1"/>
</dbReference>
<evidence type="ECO:0000259" key="5">
    <source>
        <dbReference type="Pfam" id="PF13407"/>
    </source>
</evidence>
<evidence type="ECO:0000313" key="7">
    <source>
        <dbReference type="Proteomes" id="UP000250222"/>
    </source>
</evidence>
<name>A0A2Y9A2H7_9MICO</name>
<dbReference type="EMBL" id="UETB01000001">
    <property type="protein sequence ID" value="SSA36709.1"/>
    <property type="molecule type" value="Genomic_DNA"/>
</dbReference>
<evidence type="ECO:0000256" key="2">
    <source>
        <dbReference type="ARBA" id="ARBA00007639"/>
    </source>
</evidence>
<comment type="subcellular location">
    <subcellularLocation>
        <location evidence="1">Cell envelope</location>
    </subcellularLocation>
</comment>
<dbReference type="OrthoDB" id="9813037at2"/>
<evidence type="ECO:0000256" key="3">
    <source>
        <dbReference type="ARBA" id="ARBA00022729"/>
    </source>
</evidence>
<evidence type="ECO:0000313" key="6">
    <source>
        <dbReference type="EMBL" id="SSA36709.1"/>
    </source>
</evidence>
<dbReference type="InterPro" id="IPR025997">
    <property type="entry name" value="SBP_2_dom"/>
</dbReference>
<dbReference type="Proteomes" id="UP000250222">
    <property type="component" value="Unassembled WGS sequence"/>
</dbReference>
<sequence length="352" mass="36741">MRLSRRTSTIAGAAALALAASACGSDDGAAGGTENDGDAEGGYVIGVSNTLAGNGWREQMVCSIQAEALASGQVDRVVVMSENAGPTEQVQHLQTLISEGVDAIVVNPSDPEQLNGIIEEASAQGIVVVAIDAAVTTEEAYVVTNDQVEWGRIGMEWLAEEIGGQGEVLYMRGIEGVQSDTDRHEGVTAALESYPDIELTTVWSNWDYTLGGELAVQQFSAGDYDGVWTTGADYTVVNGIETAGKELVPVTGQDSNAFVGQLMEGAPGAVVTNPAVIGAVGTNVALQVLGGEDVEQTTMLTPELWTTDDSAEQLEAAYDPERGPDTSAAVEIDYPLEMTREQLYACEGPSGS</sequence>
<evidence type="ECO:0000256" key="1">
    <source>
        <dbReference type="ARBA" id="ARBA00004196"/>
    </source>
</evidence>
<dbReference type="GO" id="GO:0030246">
    <property type="term" value="F:carbohydrate binding"/>
    <property type="evidence" value="ECO:0007669"/>
    <property type="project" value="UniProtKB-ARBA"/>
</dbReference>
<dbReference type="AlphaFoldDB" id="A0A2Y9A2H7"/>
<dbReference type="InterPro" id="IPR028082">
    <property type="entry name" value="Peripla_BP_I"/>
</dbReference>
<dbReference type="PANTHER" id="PTHR46847">
    <property type="entry name" value="D-ALLOSE-BINDING PERIPLASMIC PROTEIN-RELATED"/>
    <property type="match status" value="1"/>
</dbReference>
<organism evidence="6 7">
    <name type="scientific">Georgenia satyanarayanai</name>
    <dbReference type="NCBI Taxonomy" id="860221"/>
    <lineage>
        <taxon>Bacteria</taxon>
        <taxon>Bacillati</taxon>
        <taxon>Actinomycetota</taxon>
        <taxon>Actinomycetes</taxon>
        <taxon>Micrococcales</taxon>
        <taxon>Bogoriellaceae</taxon>
        <taxon>Georgenia</taxon>
    </lineage>
</organism>
<protein>
    <submittedName>
        <fullName evidence="6">Monosaccharide ABC transporter substrate-binding protein, CUT2 family</fullName>
    </submittedName>
</protein>
<keyword evidence="3 4" id="KW-0732">Signal</keyword>
<reference evidence="6 7" key="1">
    <citation type="submission" date="2016-10" db="EMBL/GenBank/DDBJ databases">
        <authorList>
            <person name="Cai Z."/>
        </authorList>
    </citation>
    <scope>NUCLEOTIDE SEQUENCE [LARGE SCALE GENOMIC DNA]</scope>
    <source>
        <strain evidence="6 7">CGMCC 1.10826</strain>
    </source>
</reference>
<dbReference type="GO" id="GO:0030313">
    <property type="term" value="C:cell envelope"/>
    <property type="evidence" value="ECO:0007669"/>
    <property type="project" value="UniProtKB-SubCell"/>
</dbReference>
<dbReference type="Pfam" id="PF13407">
    <property type="entry name" value="Peripla_BP_4"/>
    <property type="match status" value="1"/>
</dbReference>
<dbReference type="PANTHER" id="PTHR46847:SF1">
    <property type="entry name" value="D-ALLOSE-BINDING PERIPLASMIC PROTEIN-RELATED"/>
    <property type="match status" value="1"/>
</dbReference>
<comment type="similarity">
    <text evidence="2">Belongs to the bacterial solute-binding protein 2 family.</text>
</comment>
<dbReference type="Gene3D" id="3.40.50.2300">
    <property type="match status" value="2"/>
</dbReference>
<feature type="signal peptide" evidence="4">
    <location>
        <begin position="1"/>
        <end position="22"/>
    </location>
</feature>
<accession>A0A2Y9A2H7</accession>
<feature type="chain" id="PRO_5038841607" evidence="4">
    <location>
        <begin position="23"/>
        <end position="352"/>
    </location>
</feature>
<feature type="domain" description="Periplasmic binding protein" evidence="5">
    <location>
        <begin position="45"/>
        <end position="292"/>
    </location>
</feature>
<proteinExistence type="inferred from homology"/>
<evidence type="ECO:0000256" key="4">
    <source>
        <dbReference type="SAM" id="SignalP"/>
    </source>
</evidence>
<gene>
    <name evidence="6" type="ORF">SAMN05216184_101371</name>
</gene>
<dbReference type="SUPFAM" id="SSF53822">
    <property type="entry name" value="Periplasmic binding protein-like I"/>
    <property type="match status" value="1"/>
</dbReference>
<keyword evidence="7" id="KW-1185">Reference proteome</keyword>
<dbReference type="RefSeq" id="WP_110850869.1">
    <property type="nucleotide sequence ID" value="NZ_QKLZ01000001.1"/>
</dbReference>